<dbReference type="eggNOG" id="ENOG502QSN7">
    <property type="taxonomic scope" value="Eukaryota"/>
</dbReference>
<sequence>MVDGGDHAVGPRCGRRSKRRIPRDGDRDITDGALATSGGAGRLGGRKLPDSQSNHSSSLTSQNPPPTLVEESTAAIISVTGAAVVATATALPGCACAGPVLGDGVRVEFHGWPCSSALWRRWVERLRPRHEPRWREFGILDAVLATGECRVRRDDGLVLQLAAFWCTSSFVFPWGEATLTLEDAAVLGGLPLIGAPVTARLPGTLAGDVASLEAIRTMLHRSKSKNSTYSVWLHHFLDRPQHGEGGDGEDAEAAVLLEHCAFLATWLSLYVLPAPPLKAVRPQVFPIAARP</sequence>
<dbReference type="Gramene" id="OPUNC12G06950.1">
    <property type="protein sequence ID" value="OPUNC12G06950.1"/>
    <property type="gene ID" value="OPUNC12G06950"/>
</dbReference>
<organism evidence="3">
    <name type="scientific">Oryza punctata</name>
    <name type="common">Red rice</name>
    <dbReference type="NCBI Taxonomy" id="4537"/>
    <lineage>
        <taxon>Eukaryota</taxon>
        <taxon>Viridiplantae</taxon>
        <taxon>Streptophyta</taxon>
        <taxon>Embryophyta</taxon>
        <taxon>Tracheophyta</taxon>
        <taxon>Spermatophyta</taxon>
        <taxon>Magnoliopsida</taxon>
        <taxon>Liliopsida</taxon>
        <taxon>Poales</taxon>
        <taxon>Poaceae</taxon>
        <taxon>BOP clade</taxon>
        <taxon>Oryzoideae</taxon>
        <taxon>Oryzeae</taxon>
        <taxon>Oryzinae</taxon>
        <taxon>Oryza</taxon>
    </lineage>
</organism>
<dbReference type="HOGENOM" id="CLU_957738_0_0_1"/>
<feature type="domain" description="Aminotransferase-like plant mobile" evidence="2">
    <location>
        <begin position="139"/>
        <end position="289"/>
    </location>
</feature>
<name>A0A0E0ML30_ORYPU</name>
<reference evidence="3" key="1">
    <citation type="submission" date="2015-04" db="UniProtKB">
        <authorList>
            <consortium name="EnsemblPlants"/>
        </authorList>
    </citation>
    <scope>IDENTIFICATION</scope>
</reference>
<evidence type="ECO:0000256" key="1">
    <source>
        <dbReference type="SAM" id="MobiDB-lite"/>
    </source>
</evidence>
<dbReference type="GO" id="GO:0010073">
    <property type="term" value="P:meristem maintenance"/>
    <property type="evidence" value="ECO:0007669"/>
    <property type="project" value="InterPro"/>
</dbReference>
<dbReference type="EnsemblPlants" id="OPUNC12G06950.1">
    <property type="protein sequence ID" value="OPUNC12G06950.1"/>
    <property type="gene ID" value="OPUNC12G06950"/>
</dbReference>
<accession>A0A0E0ML30</accession>
<dbReference type="PANTHER" id="PTHR46033">
    <property type="entry name" value="PROTEIN MAIN-LIKE 2"/>
    <property type="match status" value="1"/>
</dbReference>
<proteinExistence type="predicted"/>
<protein>
    <recommendedName>
        <fullName evidence="2">Aminotransferase-like plant mobile domain-containing protein</fullName>
    </recommendedName>
</protein>
<dbReference type="STRING" id="4537.A0A0E0ML30"/>
<evidence type="ECO:0000259" key="2">
    <source>
        <dbReference type="Pfam" id="PF10536"/>
    </source>
</evidence>
<feature type="compositionally biased region" description="Low complexity" evidence="1">
    <location>
        <begin position="51"/>
        <end position="62"/>
    </location>
</feature>
<evidence type="ECO:0000313" key="4">
    <source>
        <dbReference type="Proteomes" id="UP000026962"/>
    </source>
</evidence>
<dbReference type="PANTHER" id="PTHR46033:SF32">
    <property type="entry name" value="EXPRESSED PROTEIN"/>
    <property type="match status" value="1"/>
</dbReference>
<dbReference type="AlphaFoldDB" id="A0A0E0ML30"/>
<feature type="region of interest" description="Disordered" evidence="1">
    <location>
        <begin position="1"/>
        <end position="67"/>
    </location>
</feature>
<reference evidence="3" key="2">
    <citation type="submission" date="2018-05" db="EMBL/GenBank/DDBJ databases">
        <title>OpunRS2 (Oryza punctata Reference Sequence Version 2).</title>
        <authorList>
            <person name="Zhang J."/>
            <person name="Kudrna D."/>
            <person name="Lee S."/>
            <person name="Talag J."/>
            <person name="Welchert J."/>
            <person name="Wing R.A."/>
        </authorList>
    </citation>
    <scope>NUCLEOTIDE SEQUENCE [LARGE SCALE GENOMIC DNA]</scope>
</reference>
<dbReference type="Proteomes" id="UP000026962">
    <property type="component" value="Chromosome 12"/>
</dbReference>
<dbReference type="InterPro" id="IPR019557">
    <property type="entry name" value="AminoTfrase-like_pln_mobile"/>
</dbReference>
<dbReference type="InterPro" id="IPR044824">
    <property type="entry name" value="MAIN-like"/>
</dbReference>
<evidence type="ECO:0000313" key="3">
    <source>
        <dbReference type="EnsemblPlants" id="OPUNC12G06950.1"/>
    </source>
</evidence>
<keyword evidence="4" id="KW-1185">Reference proteome</keyword>
<dbReference type="Pfam" id="PF10536">
    <property type="entry name" value="PMD"/>
    <property type="match status" value="1"/>
</dbReference>